<sequence length="586" mass="60674">MKNISLWILAASGIALSSFSGFSQGSTSPIDLFEGYNGNFEEGPFQGYTGSSYNCVDNICFCNITTASPPSDSPASSCFCSSSTLTLLGNSNNLYFSDLTINGTAGAISVGTRASNTGDLTVSGFSNFACYQCADSSGNGAICIGGNAAFDQTKKLWFQGNNSSDNGGAINCSGLSIQNCSESLVFSGNLSYKKTSSSFSSGGAIFCALISPPAQPPLEMELAEDLPLERSPKDGSPILNIQNNSEVIFKDNTCTKRGGALYSHGESVIANNGKVAFLNNTTKRSVFASPGDSYEPTDLSGGAIYSSHNSDTLTFQNNSELIFSNNSCSGTKATSSGGAICAKTLHIISGGPTLFSNNYSLGKTSVGGAISVTSSGKCHLSAEGGDIVFEGNKTITVTDTPAPATTTTLRNSIDLAGSSEIGTLNACEGYGIYFYDPITSTSVGSTGETELIINNSLNQLCTGAIVFSGEKLTDNEKLEPKNFTSNFYQPLTLKSGSLVIKDGAIVNTAGFKQEAGSKVIMDLGTTLEVTGSKKSTSPTATVGGVVLTDLYVDISSLLGGGGVLLLKSKTRPHKLAMALRTLQSKA</sequence>
<evidence type="ECO:0000256" key="7">
    <source>
        <dbReference type="ARBA" id="ARBA00023136"/>
    </source>
</evidence>
<comment type="similarity">
    <text evidence="3">Belongs to the PMP outer membrane protein family.</text>
</comment>
<dbReference type="Pfam" id="PF07548">
    <property type="entry name" value="ChlamPMP_M"/>
    <property type="match status" value="1"/>
</dbReference>
<dbReference type="InterPro" id="IPR003368">
    <property type="entry name" value="POMP_repeat"/>
</dbReference>
<evidence type="ECO:0000313" key="12">
    <source>
        <dbReference type="Proteomes" id="UP000016064"/>
    </source>
</evidence>
<name>A0ABN0N086_9CHLA</name>
<keyword evidence="4" id="KW-0134">Cell wall</keyword>
<keyword evidence="7" id="KW-0472">Membrane</keyword>
<dbReference type="RefSeq" id="WP_021119521.1">
    <property type="nucleotide sequence ID" value="NZ_APJW01000001.1"/>
</dbReference>
<evidence type="ECO:0000256" key="8">
    <source>
        <dbReference type="ARBA" id="ARBA00023237"/>
    </source>
</evidence>
<dbReference type="NCBIfam" id="TIGR01376">
    <property type="entry name" value="POMP_repeat"/>
    <property type="match status" value="2"/>
</dbReference>
<keyword evidence="5" id="KW-0964">Secreted</keyword>
<gene>
    <name evidence="11" type="ORF">H359_0369</name>
</gene>
<feature type="chain" id="PRO_5046300315" evidence="9">
    <location>
        <begin position="24"/>
        <end position="586"/>
    </location>
</feature>
<accession>A0ABN0N086</accession>
<proteinExistence type="inferred from homology"/>
<comment type="caution">
    <text evidence="11">The sequence shown here is derived from an EMBL/GenBank/DDBJ whole genome shotgun (WGS) entry which is preliminary data.</text>
</comment>
<dbReference type="InterPro" id="IPR011427">
    <property type="entry name" value="Polymorphic_membr_middle"/>
</dbReference>
<reference evidence="11 12" key="1">
    <citation type="submission" date="2013-07" db="EMBL/GenBank/DDBJ databases">
        <title>Isolation of a new Chlamydia species from the feral Sacred Ibis (Threskiornis aethiopicus): Chlamydia ibidis.</title>
        <authorList>
            <person name="Vorimore F."/>
            <person name="Hsia R.-C."/>
            <person name="Huot-Creasy H."/>
            <person name="Bastian S."/>
            <person name="Deruyter L."/>
            <person name="Passet A."/>
            <person name="Sachse K."/>
            <person name="Bavoil P."/>
            <person name="Myers G."/>
            <person name="Laroucau K."/>
        </authorList>
    </citation>
    <scope>NUCLEOTIDE SEQUENCE [LARGE SCALE GENOMIC DNA]</scope>
    <source>
        <strain evidence="11 12">10-1398/6</strain>
    </source>
</reference>
<comment type="subcellular location">
    <subcellularLocation>
        <location evidence="2">Cell outer membrane</location>
        <topology evidence="2">Peripheral membrane protein</topology>
        <orientation evidence="2">Extracellular side</orientation>
    </subcellularLocation>
    <subcellularLocation>
        <location evidence="1">Secreted</location>
        <location evidence="1">Cell wall</location>
    </subcellularLocation>
</comment>
<evidence type="ECO:0000256" key="1">
    <source>
        <dbReference type="ARBA" id="ARBA00004191"/>
    </source>
</evidence>
<evidence type="ECO:0000256" key="3">
    <source>
        <dbReference type="ARBA" id="ARBA00007542"/>
    </source>
</evidence>
<evidence type="ECO:0000256" key="6">
    <source>
        <dbReference type="ARBA" id="ARBA00022729"/>
    </source>
</evidence>
<dbReference type="EMBL" id="APJW01000001">
    <property type="protein sequence ID" value="EQM62990.1"/>
    <property type="molecule type" value="Genomic_DNA"/>
</dbReference>
<feature type="domain" description="Chlamydia polymorphic membrane middle" evidence="10">
    <location>
        <begin position="496"/>
        <end position="558"/>
    </location>
</feature>
<evidence type="ECO:0000256" key="5">
    <source>
        <dbReference type="ARBA" id="ARBA00022525"/>
    </source>
</evidence>
<keyword evidence="12" id="KW-1185">Reference proteome</keyword>
<feature type="signal peptide" evidence="9">
    <location>
        <begin position="1"/>
        <end position="23"/>
    </location>
</feature>
<evidence type="ECO:0000256" key="4">
    <source>
        <dbReference type="ARBA" id="ARBA00022512"/>
    </source>
</evidence>
<protein>
    <submittedName>
        <fullName evidence="11">Chlamydia polymorphic membrane middle domain protein</fullName>
    </submittedName>
</protein>
<organism evidence="11 12">
    <name type="scientific">Chlamydia ibidis 10-1398/6</name>
    <dbReference type="NCBI Taxonomy" id="1046581"/>
    <lineage>
        <taxon>Bacteria</taxon>
        <taxon>Pseudomonadati</taxon>
        <taxon>Chlamydiota</taxon>
        <taxon>Chlamydiia</taxon>
        <taxon>Chlamydiales</taxon>
        <taxon>Chlamydiaceae</taxon>
        <taxon>Chlamydia/Chlamydophila group</taxon>
        <taxon>Chlamydia</taxon>
    </lineage>
</organism>
<evidence type="ECO:0000256" key="9">
    <source>
        <dbReference type="SAM" id="SignalP"/>
    </source>
</evidence>
<dbReference type="Pfam" id="PF02415">
    <property type="entry name" value="Chlam_PMP"/>
    <property type="match status" value="1"/>
</dbReference>
<dbReference type="Proteomes" id="UP000016064">
    <property type="component" value="Unassembled WGS sequence"/>
</dbReference>
<evidence type="ECO:0000259" key="10">
    <source>
        <dbReference type="Pfam" id="PF07548"/>
    </source>
</evidence>
<keyword evidence="8" id="KW-0998">Cell outer membrane</keyword>
<evidence type="ECO:0000256" key="2">
    <source>
        <dbReference type="ARBA" id="ARBA00004416"/>
    </source>
</evidence>
<keyword evidence="6 9" id="KW-0732">Signal</keyword>
<evidence type="ECO:0000313" key="11">
    <source>
        <dbReference type="EMBL" id="EQM62990.1"/>
    </source>
</evidence>